<accession>A0ABW8A467</accession>
<keyword evidence="3" id="KW-1185">Reference proteome</keyword>
<gene>
    <name evidence="2" type="ORF">ACIBP5_14880</name>
</gene>
<feature type="compositionally biased region" description="Low complexity" evidence="1">
    <location>
        <begin position="441"/>
        <end position="453"/>
    </location>
</feature>
<name>A0ABW8A467_9ACTN</name>
<feature type="region of interest" description="Disordered" evidence="1">
    <location>
        <begin position="223"/>
        <end position="453"/>
    </location>
</feature>
<feature type="compositionally biased region" description="Gly residues" evidence="1">
    <location>
        <begin position="385"/>
        <end position="397"/>
    </location>
</feature>
<dbReference type="Proteomes" id="UP001612928">
    <property type="component" value="Unassembled WGS sequence"/>
</dbReference>
<comment type="caution">
    <text evidence="2">The sequence shown here is derived from an EMBL/GenBank/DDBJ whole genome shotgun (WGS) entry which is preliminary data.</text>
</comment>
<evidence type="ECO:0000313" key="2">
    <source>
        <dbReference type="EMBL" id="MFI7441238.1"/>
    </source>
</evidence>
<sequence>MAEEKVKKTHWLKPARGDWTVEHEDRTVAEVKDFINGIRVKEIEDAGAAYVDAYAVVHDIQWALAQEAQALTRVWDGKASVAAQKALRTLYVALGEFAEKLLEMGHPLVTLADVVRQHQEYLDGHLRGAMNGDARLAPWSDDGHWLGAYAVFNGAMPRYEDAVVQGGGYSLAGTLGTSRDELAGLHLKTFNEDLKAIYDRMPGKVEKELPAITYPVEPTVERTSLDPRFGRPTFDGPSVRSGADPVHAGPTGLSGGGADALGERATAAEHPTLTDVPRLESPDVPARPGDRGEPDLDRGPDVPSPGAAPGARDPYGHAPSPGDPIRSVDPPTRVFGQPTGPHTELATFQRPADPHSTPLHPTPTSPTHSVPTGPNHSPVTAFGVPGTGPSLGSGSINGGATASHGMGAPFMPMSGASGMGGQEEKDRESGTWLHEDDDVWGGDVDGVVDSRLG</sequence>
<feature type="compositionally biased region" description="Low complexity" evidence="1">
    <location>
        <begin position="365"/>
        <end position="374"/>
    </location>
</feature>
<proteinExistence type="predicted"/>
<dbReference type="EMBL" id="JBITMB010000003">
    <property type="protein sequence ID" value="MFI7441238.1"/>
    <property type="molecule type" value="Genomic_DNA"/>
</dbReference>
<evidence type="ECO:0000313" key="3">
    <source>
        <dbReference type="Proteomes" id="UP001612928"/>
    </source>
</evidence>
<organism evidence="2 3">
    <name type="scientific">Nonomuraea indica</name>
    <dbReference type="NCBI Taxonomy" id="1581193"/>
    <lineage>
        <taxon>Bacteria</taxon>
        <taxon>Bacillati</taxon>
        <taxon>Actinomycetota</taxon>
        <taxon>Actinomycetes</taxon>
        <taxon>Streptosporangiales</taxon>
        <taxon>Streptosporangiaceae</taxon>
        <taxon>Nonomuraea</taxon>
    </lineage>
</organism>
<protein>
    <recommendedName>
        <fullName evidence="4">WXG100 family type VII secretion target</fullName>
    </recommendedName>
</protein>
<evidence type="ECO:0000256" key="1">
    <source>
        <dbReference type="SAM" id="MobiDB-lite"/>
    </source>
</evidence>
<feature type="compositionally biased region" description="Basic and acidic residues" evidence="1">
    <location>
        <begin position="288"/>
        <end position="300"/>
    </location>
</feature>
<evidence type="ECO:0008006" key="4">
    <source>
        <dbReference type="Google" id="ProtNLM"/>
    </source>
</evidence>
<dbReference type="RefSeq" id="WP_397021067.1">
    <property type="nucleotide sequence ID" value="NZ_JBITMB010000003.1"/>
</dbReference>
<dbReference type="SUPFAM" id="SSF140453">
    <property type="entry name" value="EsxAB dimer-like"/>
    <property type="match status" value="1"/>
</dbReference>
<dbReference type="InterPro" id="IPR036689">
    <property type="entry name" value="ESAT-6-like_sf"/>
</dbReference>
<reference evidence="2 3" key="1">
    <citation type="submission" date="2024-10" db="EMBL/GenBank/DDBJ databases">
        <title>The Natural Products Discovery Center: Release of the First 8490 Sequenced Strains for Exploring Actinobacteria Biosynthetic Diversity.</title>
        <authorList>
            <person name="Kalkreuter E."/>
            <person name="Kautsar S.A."/>
            <person name="Yang D."/>
            <person name="Bader C.D."/>
            <person name="Teijaro C.N."/>
            <person name="Fluegel L."/>
            <person name="Davis C.M."/>
            <person name="Simpson J.R."/>
            <person name="Lauterbach L."/>
            <person name="Steele A.D."/>
            <person name="Gui C."/>
            <person name="Meng S."/>
            <person name="Li G."/>
            <person name="Viehrig K."/>
            <person name="Ye F."/>
            <person name="Su P."/>
            <person name="Kiefer A.F."/>
            <person name="Nichols A."/>
            <person name="Cepeda A.J."/>
            <person name="Yan W."/>
            <person name="Fan B."/>
            <person name="Jiang Y."/>
            <person name="Adhikari A."/>
            <person name="Zheng C.-J."/>
            <person name="Schuster L."/>
            <person name="Cowan T.M."/>
            <person name="Smanski M.J."/>
            <person name="Chevrette M.G."/>
            <person name="De Carvalho L.P.S."/>
            <person name="Shen B."/>
        </authorList>
    </citation>
    <scope>NUCLEOTIDE SEQUENCE [LARGE SCALE GENOMIC DNA]</scope>
    <source>
        <strain evidence="2 3">NPDC049503</strain>
    </source>
</reference>